<dbReference type="OrthoDB" id="7860976at2759"/>
<dbReference type="EMBL" id="LSRL02000034">
    <property type="protein sequence ID" value="TDG48304.1"/>
    <property type="molecule type" value="Genomic_DNA"/>
</dbReference>
<keyword evidence="1" id="KW-0472">Membrane</keyword>
<protein>
    <submittedName>
        <fullName evidence="2">Uncharacterized protein</fullName>
    </submittedName>
</protein>
<keyword evidence="3" id="KW-1185">Reference proteome</keyword>
<gene>
    <name evidence="2" type="ORF">AWZ03_005259</name>
</gene>
<dbReference type="KEGG" id="dnv:108652746"/>
<accession>A0A484BI03</accession>
<keyword evidence="1" id="KW-0812">Transmembrane</keyword>
<organism evidence="2 3">
    <name type="scientific">Drosophila navojoa</name>
    <name type="common">Fruit fly</name>
    <dbReference type="NCBI Taxonomy" id="7232"/>
    <lineage>
        <taxon>Eukaryota</taxon>
        <taxon>Metazoa</taxon>
        <taxon>Ecdysozoa</taxon>
        <taxon>Arthropoda</taxon>
        <taxon>Hexapoda</taxon>
        <taxon>Insecta</taxon>
        <taxon>Pterygota</taxon>
        <taxon>Neoptera</taxon>
        <taxon>Endopterygota</taxon>
        <taxon>Diptera</taxon>
        <taxon>Brachycera</taxon>
        <taxon>Muscomorpha</taxon>
        <taxon>Ephydroidea</taxon>
        <taxon>Drosophilidae</taxon>
        <taxon>Drosophila</taxon>
    </lineage>
</organism>
<sequence>MPAKRSILKSIMPVKIYKSTSAVYMTCLSKISVSAFVPECNQKLVVERAIVQALDESIMPQAYADRQREAEELMHRSQTNFRTLIAERSKSGKMSHWGQNTQIWNNNELAVVPQFSAITNQASGEPSFRTQMAADGGMAVKKKVRWGQSTQKCFNKELEVTHPMPVIDVPIHDNPTRQLYRRPRPKRRPKRRGSRITLPIIAVETFVTVEFFKALFLLIGLCITVYLMADLSQ</sequence>
<dbReference type="OMA" id="ELMHRSQ"/>
<evidence type="ECO:0000256" key="1">
    <source>
        <dbReference type="SAM" id="Phobius"/>
    </source>
</evidence>
<dbReference type="STRING" id="7232.A0A484BI03"/>
<keyword evidence="1" id="KW-1133">Transmembrane helix</keyword>
<evidence type="ECO:0000313" key="2">
    <source>
        <dbReference type="EMBL" id="TDG48304.1"/>
    </source>
</evidence>
<feature type="transmembrane region" description="Helical" evidence="1">
    <location>
        <begin position="196"/>
        <end position="229"/>
    </location>
</feature>
<dbReference type="AlphaFoldDB" id="A0A484BI03"/>
<reference evidence="2 3" key="1">
    <citation type="journal article" date="2019" name="J. Hered.">
        <title>An Improved Genome Assembly for Drosophila navojoa, the Basal Species in the mojavensis Cluster.</title>
        <authorList>
            <person name="Vanderlinde T."/>
            <person name="Dupim E.G."/>
            <person name="Nazario-Yepiz N.O."/>
            <person name="Carvalho A.B."/>
        </authorList>
    </citation>
    <scope>NUCLEOTIDE SEQUENCE [LARGE SCALE GENOMIC DNA]</scope>
    <source>
        <strain evidence="2">Navoj_Jal97</strain>
        <tissue evidence="2">Whole organism</tissue>
    </source>
</reference>
<comment type="caution">
    <text evidence="2">The sequence shown here is derived from an EMBL/GenBank/DDBJ whole genome shotgun (WGS) entry which is preliminary data.</text>
</comment>
<evidence type="ECO:0000313" key="3">
    <source>
        <dbReference type="Proteomes" id="UP000295192"/>
    </source>
</evidence>
<dbReference type="Proteomes" id="UP000295192">
    <property type="component" value="Unassembled WGS sequence"/>
</dbReference>
<proteinExistence type="predicted"/>
<name>A0A484BI03_DRONA</name>